<evidence type="ECO:0000256" key="1">
    <source>
        <dbReference type="ARBA" id="ARBA00002290"/>
    </source>
</evidence>
<evidence type="ECO:0000256" key="3">
    <source>
        <dbReference type="ARBA" id="ARBA00014415"/>
    </source>
</evidence>
<keyword evidence="5" id="KW-0597">Phosphoprotein</keyword>
<keyword evidence="8" id="KW-0346">Stress response</keyword>
<dbReference type="InterPro" id="IPR043129">
    <property type="entry name" value="ATPase_NBD"/>
</dbReference>
<dbReference type="EMBL" id="JAARRW010000006">
    <property type="protein sequence ID" value="MBC1563179.1"/>
    <property type="molecule type" value="Genomic_DNA"/>
</dbReference>
<keyword evidence="7 13" id="KW-0067">ATP-binding</keyword>
<dbReference type="AlphaFoldDB" id="A0A7X0XLC6"/>
<evidence type="ECO:0000256" key="13">
    <source>
        <dbReference type="RuleBase" id="RU003322"/>
    </source>
</evidence>
<keyword evidence="6 13" id="KW-0547">Nucleotide-binding</keyword>
<dbReference type="PANTHER" id="PTHR19375">
    <property type="entry name" value="HEAT SHOCK PROTEIN 70KDA"/>
    <property type="match status" value="1"/>
</dbReference>
<protein>
    <recommendedName>
        <fullName evidence="3">Chaperone protein DnaK</fullName>
    </recommendedName>
    <alternativeName>
        <fullName evidence="4">Chaperone protein dnaK</fullName>
    </alternativeName>
    <alternativeName>
        <fullName evidence="12">HSP70</fullName>
    </alternativeName>
    <alternativeName>
        <fullName evidence="11">Heat shock 70 kDa protein</fullName>
    </alternativeName>
    <alternativeName>
        <fullName evidence="10">Heat shock protein 70</fullName>
    </alternativeName>
</protein>
<sequence>MSKIGIDLGTSNSVVSYWKNDEAIIIPNVFGNKLTPSVVGIDDNGEILVGEIAKERLLTHTEMTIATFKRFMGTEKKYEIGTHTFTPIELSSFILKNLRLDAENFLGEPCTEAVISVPAYFNDMQRQATMTAAKIAGLEVSSLISEPTAAAIAYGLHKVEEDITFLVVDLGGGTFDVSLLEMFDGVMQVRAISGDNFLGGEDFTKAIMQACLHENNLEEALLSSEEYAMLQHRSELAKQKVSEGATHTISFELEEQLYEYQLTEEKLQSCCEGLFLKMRAPIMRVLRDSDMTVSDLEQVILIGGATKMPLIRTYLSKLLGQFPYVSINPDEAVGLGSAIQSALKDRKEGLSEIILTDVCAFSMGVEVVNEINGEMRDGFFAPIIERNTTIPVSKEQAFYTVSDNQPSITFTIYQGENRLVVENLKIGELAIKIPKGPKNQQVLARFTYDTNGILEVIITIPKTGESKRLVIQNKAHQLTEAEVEAQIATLKNLKIHPRERSENRFLLAKADRLFAENLGNKRKYIEQLIVWFEGELAKQEEFITKKAAKEFHQILNQLEEDMNT</sequence>
<comment type="similarity">
    <text evidence="2 13">Belongs to the heat shock protein 70 family.</text>
</comment>
<comment type="function">
    <text evidence="1">Acts as a chaperone.</text>
</comment>
<evidence type="ECO:0000256" key="10">
    <source>
        <dbReference type="ARBA" id="ARBA00030019"/>
    </source>
</evidence>
<dbReference type="PROSITE" id="PS00297">
    <property type="entry name" value="HSP70_1"/>
    <property type="match status" value="1"/>
</dbReference>
<dbReference type="Proteomes" id="UP000541955">
    <property type="component" value="Unassembled WGS sequence"/>
</dbReference>
<evidence type="ECO:0000256" key="6">
    <source>
        <dbReference type="ARBA" id="ARBA00022741"/>
    </source>
</evidence>
<dbReference type="InterPro" id="IPR013126">
    <property type="entry name" value="Hsp_70_fam"/>
</dbReference>
<gene>
    <name evidence="14" type="ORF">HB902_13930</name>
</gene>
<dbReference type="FunFam" id="3.30.420.40:FF:000144">
    <property type="entry name" value="Molecular chaperone HscC"/>
    <property type="match status" value="1"/>
</dbReference>
<evidence type="ECO:0000313" key="14">
    <source>
        <dbReference type="EMBL" id="MBC1563179.1"/>
    </source>
</evidence>
<dbReference type="GO" id="GO:0005524">
    <property type="term" value="F:ATP binding"/>
    <property type="evidence" value="ECO:0007669"/>
    <property type="project" value="UniProtKB-KW"/>
</dbReference>
<dbReference type="PRINTS" id="PR00301">
    <property type="entry name" value="HEATSHOCK70"/>
</dbReference>
<dbReference type="SUPFAM" id="SSF100920">
    <property type="entry name" value="Heat shock protein 70kD (HSP70), peptide-binding domain"/>
    <property type="match status" value="1"/>
</dbReference>
<proteinExistence type="inferred from homology"/>
<dbReference type="InterPro" id="IPR018181">
    <property type="entry name" value="Heat_shock_70_CS"/>
</dbReference>
<evidence type="ECO:0000313" key="15">
    <source>
        <dbReference type="Proteomes" id="UP000541955"/>
    </source>
</evidence>
<evidence type="ECO:0000256" key="2">
    <source>
        <dbReference type="ARBA" id="ARBA00007381"/>
    </source>
</evidence>
<dbReference type="SUPFAM" id="SSF53067">
    <property type="entry name" value="Actin-like ATPase domain"/>
    <property type="match status" value="2"/>
</dbReference>
<dbReference type="GO" id="GO:0140662">
    <property type="term" value="F:ATP-dependent protein folding chaperone"/>
    <property type="evidence" value="ECO:0007669"/>
    <property type="project" value="InterPro"/>
</dbReference>
<evidence type="ECO:0000256" key="9">
    <source>
        <dbReference type="ARBA" id="ARBA00023186"/>
    </source>
</evidence>
<evidence type="ECO:0000256" key="7">
    <source>
        <dbReference type="ARBA" id="ARBA00022840"/>
    </source>
</evidence>
<dbReference type="PROSITE" id="PS00329">
    <property type="entry name" value="HSP70_2"/>
    <property type="match status" value="1"/>
</dbReference>
<organism evidence="14 15">
    <name type="scientific">Listeria booriae</name>
    <dbReference type="NCBI Taxonomy" id="1552123"/>
    <lineage>
        <taxon>Bacteria</taxon>
        <taxon>Bacillati</taxon>
        <taxon>Bacillota</taxon>
        <taxon>Bacilli</taxon>
        <taxon>Bacillales</taxon>
        <taxon>Listeriaceae</taxon>
        <taxon>Listeria</taxon>
    </lineage>
</organism>
<evidence type="ECO:0000256" key="11">
    <source>
        <dbReference type="ARBA" id="ARBA00030945"/>
    </source>
</evidence>
<reference evidence="14 15" key="1">
    <citation type="submission" date="2020-03" db="EMBL/GenBank/DDBJ databases">
        <title>Soil Listeria distribution.</title>
        <authorList>
            <person name="Liao J."/>
            <person name="Wiedmann M."/>
        </authorList>
    </citation>
    <scope>NUCLEOTIDE SEQUENCE [LARGE SCALE GENOMIC DNA]</scope>
    <source>
        <strain evidence="14 15">FSL L7-1387</strain>
    </source>
</reference>
<comment type="caution">
    <text evidence="14">The sequence shown here is derived from an EMBL/GenBank/DDBJ whole genome shotgun (WGS) entry which is preliminary data.</text>
</comment>
<dbReference type="PROSITE" id="PS01036">
    <property type="entry name" value="HSP70_3"/>
    <property type="match status" value="1"/>
</dbReference>
<dbReference type="Gene3D" id="2.60.34.10">
    <property type="entry name" value="Substrate Binding Domain Of DNAk, Chain A, domain 1"/>
    <property type="match status" value="1"/>
</dbReference>
<evidence type="ECO:0000256" key="12">
    <source>
        <dbReference type="ARBA" id="ARBA00033103"/>
    </source>
</evidence>
<evidence type="ECO:0000256" key="4">
    <source>
        <dbReference type="ARBA" id="ARBA00017249"/>
    </source>
</evidence>
<evidence type="ECO:0000256" key="5">
    <source>
        <dbReference type="ARBA" id="ARBA00022553"/>
    </source>
</evidence>
<accession>A0A7X0XLC6</accession>
<keyword evidence="9" id="KW-0143">Chaperone</keyword>
<dbReference type="Gene3D" id="3.30.420.40">
    <property type="match status" value="2"/>
</dbReference>
<dbReference type="InterPro" id="IPR029047">
    <property type="entry name" value="HSP70_peptide-bd_sf"/>
</dbReference>
<dbReference type="Pfam" id="PF00012">
    <property type="entry name" value="HSP70"/>
    <property type="match status" value="1"/>
</dbReference>
<name>A0A7X0XLC6_9LIST</name>
<dbReference type="RefSeq" id="WP_185430274.1">
    <property type="nucleotide sequence ID" value="NZ_JAARRW010000006.1"/>
</dbReference>
<evidence type="ECO:0000256" key="8">
    <source>
        <dbReference type="ARBA" id="ARBA00023016"/>
    </source>
</evidence>
<dbReference type="Gene3D" id="3.90.640.10">
    <property type="entry name" value="Actin, Chain A, domain 4"/>
    <property type="match status" value="1"/>
</dbReference>